<evidence type="ECO:0000259" key="1">
    <source>
        <dbReference type="Pfam" id="PF16334"/>
    </source>
</evidence>
<dbReference type="PANTHER" id="PTHR31987">
    <property type="entry name" value="GLUTAMINASE A-RELATED"/>
    <property type="match status" value="1"/>
</dbReference>
<comment type="caution">
    <text evidence="4">The sequence shown here is derived from an EMBL/GenBank/DDBJ whole genome shotgun (WGS) entry which is preliminary data.</text>
</comment>
<dbReference type="EMBL" id="CALYLO010000008">
    <property type="protein sequence ID" value="CAH8247921.1"/>
    <property type="molecule type" value="Genomic_DNA"/>
</dbReference>
<feature type="domain" description="Glutaminase A central" evidence="2">
    <location>
        <begin position="319"/>
        <end position="661"/>
    </location>
</feature>
<evidence type="ECO:0000259" key="2">
    <source>
        <dbReference type="Pfam" id="PF16335"/>
    </source>
</evidence>
<dbReference type="InterPro" id="IPR032514">
    <property type="entry name" value="GtaA_central"/>
</dbReference>
<dbReference type="InterPro" id="IPR032515">
    <property type="entry name" value="DUF4964"/>
</dbReference>
<feature type="domain" description="Glutaminase A N-terminal" evidence="3">
    <location>
        <begin position="86"/>
        <end position="312"/>
    </location>
</feature>
<accession>A0ABM9G7N1</accession>
<feature type="domain" description="DUF4964" evidence="1">
    <location>
        <begin position="4"/>
        <end position="63"/>
    </location>
</feature>
<dbReference type="InterPro" id="IPR052743">
    <property type="entry name" value="Glutaminase_GtaA"/>
</dbReference>
<dbReference type="Pfam" id="PF16334">
    <property type="entry name" value="DUF4964"/>
    <property type="match status" value="1"/>
</dbReference>
<organism evidence="4 5">
    <name type="scientific">Paenibacillus melissococcoides</name>
    <dbReference type="NCBI Taxonomy" id="2912268"/>
    <lineage>
        <taxon>Bacteria</taxon>
        <taxon>Bacillati</taxon>
        <taxon>Bacillota</taxon>
        <taxon>Bacilli</taxon>
        <taxon>Bacillales</taxon>
        <taxon>Paenibacillaceae</taxon>
        <taxon>Paenibacillus</taxon>
    </lineage>
</organism>
<sequence>MTTTFRPPSVPLVTVDPYFSVWSGADHLYDDHTRHWTNKRHGMVGLIQIDGKVRRFMGKMDLEDGMQQSELEVIPQTNLQIDPLTTTYTFEGDGIVLEVQFTTPLLMDELELISRPATYVTFHTYAVDGQSHDVKLYIDVTGEWCVHEPEQEIEWSRHHIGRQLNLMTMGTIDQPILQRVGDDTRIDWGYMCLAVPQADHIQTAIHSYDIRAQFIETGELSEADDTSKPRKVSDHMPVMAATIDMGQVGGAQVSEYLILAYHDVYSIEYCKTRLEPYWRRTGATFHEMLLSCSQQYEEVMQKCSHFNQNLNEESRAAGGDKYRDILALTYRQAIAAHKLVESKNGEVLFFSKENFSNGCIATVDVSYPSIPLFLRYNTELIKGMMRPIFDYARSGNWAFEFAPHDVGTYPKANGQVYGENKLEYQMPIEECGNMLLMAAAICRFEQRAEFAKDHWELLTQWADYLLKYGLDPENQLCTDDFAGHLAHNVNLSVKAILGIGAYSYMCSLQDLEESVLYRSAAEKMAEQWVSMASAGDHFKLTFDSSENSWSMKYNLVWDHLLGLHLFPNHVIEKELAFYEAMKNKYGTPLDSRNTYTKADWLVWCASMASNPAQFEQLISPLWDFMNETPDRVPVTDWYDTITGKQMNFQNRSVVGGFFIRLLTNHQEV</sequence>
<dbReference type="Pfam" id="PF16335">
    <property type="entry name" value="GtaA_6_Hairpin"/>
    <property type="match status" value="1"/>
</dbReference>
<dbReference type="InterPro" id="IPR008928">
    <property type="entry name" value="6-hairpin_glycosidase_sf"/>
</dbReference>
<protein>
    <submittedName>
        <fullName evidence="4">DUF4965 domain-containing protein</fullName>
    </submittedName>
</protein>
<dbReference type="PANTHER" id="PTHR31987:SF1">
    <property type="entry name" value="GLUTAMINASE A"/>
    <property type="match status" value="1"/>
</dbReference>
<keyword evidence="5" id="KW-1185">Reference proteome</keyword>
<dbReference type="Proteomes" id="UP001154322">
    <property type="component" value="Unassembled WGS sequence"/>
</dbReference>
<name>A0ABM9G7N1_9BACL</name>
<dbReference type="RefSeq" id="WP_213430698.1">
    <property type="nucleotide sequence ID" value="NZ_AP031286.1"/>
</dbReference>
<evidence type="ECO:0000313" key="5">
    <source>
        <dbReference type="Proteomes" id="UP001154322"/>
    </source>
</evidence>
<dbReference type="SUPFAM" id="SSF48208">
    <property type="entry name" value="Six-hairpin glycosidases"/>
    <property type="match status" value="1"/>
</dbReference>
<gene>
    <name evidence="4" type="ORF">WJ0W_005176</name>
</gene>
<proteinExistence type="predicted"/>
<evidence type="ECO:0000259" key="3">
    <source>
        <dbReference type="Pfam" id="PF17168"/>
    </source>
</evidence>
<reference evidence="4" key="1">
    <citation type="submission" date="2022-06" db="EMBL/GenBank/DDBJ databases">
        <authorList>
            <person name="Dietemann V."/>
            <person name="Ory F."/>
            <person name="Dainat B."/>
            <person name="Oberhansli S."/>
        </authorList>
    </citation>
    <scope>NUCLEOTIDE SEQUENCE</scope>
    <source>
        <strain evidence="4">Ena-SAMPLE-TAB-26-04-2022-14:26:32:270-5432</strain>
    </source>
</reference>
<dbReference type="Pfam" id="PF17168">
    <property type="entry name" value="DUF5127"/>
    <property type="match status" value="1"/>
</dbReference>
<dbReference type="InterPro" id="IPR033433">
    <property type="entry name" value="GtaA_N"/>
</dbReference>
<evidence type="ECO:0000313" key="4">
    <source>
        <dbReference type="EMBL" id="CAH8247921.1"/>
    </source>
</evidence>